<dbReference type="PANTHER" id="PTHR36459">
    <property type="entry name" value="ORF"/>
    <property type="match status" value="1"/>
</dbReference>
<comment type="caution">
    <text evidence="3">The sequence shown here is derived from an EMBL/GenBank/DDBJ whole genome shotgun (WGS) entry which is preliminary data.</text>
</comment>
<proteinExistence type="predicted"/>
<dbReference type="PANTHER" id="PTHR36459:SF1">
    <property type="entry name" value="FATTY ACID DESATURASE DOMAIN-CONTAINING PROTEIN-RELATED"/>
    <property type="match status" value="1"/>
</dbReference>
<keyword evidence="1" id="KW-0472">Membrane</keyword>
<keyword evidence="1" id="KW-0812">Transmembrane</keyword>
<organism evidence="3 4">
    <name type="scientific">Luteolibacter arcticus</name>
    <dbReference type="NCBI Taxonomy" id="1581411"/>
    <lineage>
        <taxon>Bacteria</taxon>
        <taxon>Pseudomonadati</taxon>
        <taxon>Verrucomicrobiota</taxon>
        <taxon>Verrucomicrobiia</taxon>
        <taxon>Verrucomicrobiales</taxon>
        <taxon>Verrucomicrobiaceae</taxon>
        <taxon>Luteolibacter</taxon>
    </lineage>
</organism>
<feature type="domain" description="Fatty acid desaturase" evidence="2">
    <location>
        <begin position="42"/>
        <end position="251"/>
    </location>
</feature>
<accession>A0ABT3GFA4</accession>
<feature type="transmembrane region" description="Helical" evidence="1">
    <location>
        <begin position="156"/>
        <end position="173"/>
    </location>
</feature>
<dbReference type="InterPro" id="IPR005804">
    <property type="entry name" value="FA_desaturase_dom"/>
</dbReference>
<dbReference type="EMBL" id="JAPDDT010000002">
    <property type="protein sequence ID" value="MCW1922301.1"/>
    <property type="molecule type" value="Genomic_DNA"/>
</dbReference>
<feature type="transmembrane region" description="Helical" evidence="1">
    <location>
        <begin position="16"/>
        <end position="35"/>
    </location>
</feature>
<feature type="transmembrane region" description="Helical" evidence="1">
    <location>
        <begin position="41"/>
        <end position="62"/>
    </location>
</feature>
<evidence type="ECO:0000256" key="1">
    <source>
        <dbReference type="SAM" id="Phobius"/>
    </source>
</evidence>
<evidence type="ECO:0000313" key="4">
    <source>
        <dbReference type="Proteomes" id="UP001320876"/>
    </source>
</evidence>
<name>A0ABT3GFA4_9BACT</name>
<protein>
    <submittedName>
        <fullName evidence="3">Fatty acid desaturase</fullName>
    </submittedName>
</protein>
<gene>
    <name evidence="3" type="ORF">OKA05_07030</name>
</gene>
<sequence length="283" mass="32916">MRIVPHFPRLRHRADLRTLGFVALELGLLAGTWSGGIRHPLWVAASFFFAFVCCIIAHNHMHLPLFRDRGWNRAFQLFLMFGSGQPPTGIITAHNERHHGHPESEHDFVRTSLANFRSNALNLLAFPFLSIAAMYREKPNDLVRWKSTRPHLYRQALLERLVFYPVLIVLLFLDWRATLLFLLLPWVIAQLCLVGVNLLQHQDCDTESEYDHSRNVTGRIVNWLLLNNGYHTAHHLRPAMHWSLLPAFHRDHIVPRMNPALDHRSFLGLLIERLRRPPAPHAR</sequence>
<reference evidence="3 4" key="1">
    <citation type="submission" date="2022-10" db="EMBL/GenBank/DDBJ databases">
        <title>Luteolibacter arcticus strain CCTCC AB 2014275, whole genome shotgun sequencing project.</title>
        <authorList>
            <person name="Zhao G."/>
            <person name="Shen L."/>
        </authorList>
    </citation>
    <scope>NUCLEOTIDE SEQUENCE [LARGE SCALE GENOMIC DNA]</scope>
    <source>
        <strain evidence="3 4">CCTCC AB 2014275</strain>
    </source>
</reference>
<feature type="transmembrane region" description="Helical" evidence="1">
    <location>
        <begin position="179"/>
        <end position="199"/>
    </location>
</feature>
<dbReference type="Proteomes" id="UP001320876">
    <property type="component" value="Unassembled WGS sequence"/>
</dbReference>
<keyword evidence="4" id="KW-1185">Reference proteome</keyword>
<dbReference type="Pfam" id="PF00487">
    <property type="entry name" value="FA_desaturase"/>
    <property type="match status" value="1"/>
</dbReference>
<dbReference type="RefSeq" id="WP_264486410.1">
    <property type="nucleotide sequence ID" value="NZ_JAPDDT010000002.1"/>
</dbReference>
<keyword evidence="1" id="KW-1133">Transmembrane helix</keyword>
<evidence type="ECO:0000259" key="2">
    <source>
        <dbReference type="Pfam" id="PF00487"/>
    </source>
</evidence>
<evidence type="ECO:0000313" key="3">
    <source>
        <dbReference type="EMBL" id="MCW1922301.1"/>
    </source>
</evidence>